<keyword evidence="1" id="KW-0812">Transmembrane</keyword>
<evidence type="ECO:0000313" key="2">
    <source>
        <dbReference type="EMBL" id="CDP08097.1"/>
    </source>
</evidence>
<dbReference type="GO" id="GO:0032440">
    <property type="term" value="F:2-alkenal reductase [NAD(P)H] activity"/>
    <property type="evidence" value="ECO:0007669"/>
    <property type="project" value="TreeGrafter"/>
</dbReference>
<sequence>MINIYIYIHIYIYWLLLTLVFVLKVDLLKTKFGFDEAFNYKEEANVNAALKGYFPVGIDIFFEYVRR</sequence>
<keyword evidence="1" id="KW-0472">Membrane</keyword>
<dbReference type="PANTHER" id="PTHR43205:SF7">
    <property type="entry name" value="PROSTAGLANDIN REDUCTASE 1"/>
    <property type="match status" value="1"/>
</dbReference>
<organism evidence="2 3">
    <name type="scientific">Coffea canephora</name>
    <name type="common">Robusta coffee</name>
    <dbReference type="NCBI Taxonomy" id="49390"/>
    <lineage>
        <taxon>Eukaryota</taxon>
        <taxon>Viridiplantae</taxon>
        <taxon>Streptophyta</taxon>
        <taxon>Embryophyta</taxon>
        <taxon>Tracheophyta</taxon>
        <taxon>Spermatophyta</taxon>
        <taxon>Magnoliopsida</taxon>
        <taxon>eudicotyledons</taxon>
        <taxon>Gunneridae</taxon>
        <taxon>Pentapetalae</taxon>
        <taxon>asterids</taxon>
        <taxon>lamiids</taxon>
        <taxon>Gentianales</taxon>
        <taxon>Rubiaceae</taxon>
        <taxon>Ixoroideae</taxon>
        <taxon>Gardenieae complex</taxon>
        <taxon>Bertiereae - Coffeeae clade</taxon>
        <taxon>Coffeeae</taxon>
        <taxon>Coffea</taxon>
    </lineage>
</organism>
<dbReference type="PhylomeDB" id="A0A068UIJ0"/>
<keyword evidence="3" id="KW-1185">Reference proteome</keyword>
<dbReference type="STRING" id="49390.A0A068UIJ0"/>
<reference evidence="3" key="1">
    <citation type="journal article" date="2014" name="Science">
        <title>The coffee genome provides insight into the convergent evolution of caffeine biosynthesis.</title>
        <authorList>
            <person name="Denoeud F."/>
            <person name="Carretero-Paulet L."/>
            <person name="Dereeper A."/>
            <person name="Droc G."/>
            <person name="Guyot R."/>
            <person name="Pietrella M."/>
            <person name="Zheng C."/>
            <person name="Alberti A."/>
            <person name="Anthony F."/>
            <person name="Aprea G."/>
            <person name="Aury J.M."/>
            <person name="Bento P."/>
            <person name="Bernard M."/>
            <person name="Bocs S."/>
            <person name="Campa C."/>
            <person name="Cenci A."/>
            <person name="Combes M.C."/>
            <person name="Crouzillat D."/>
            <person name="Da Silva C."/>
            <person name="Daddiego L."/>
            <person name="De Bellis F."/>
            <person name="Dussert S."/>
            <person name="Garsmeur O."/>
            <person name="Gayraud T."/>
            <person name="Guignon V."/>
            <person name="Jahn K."/>
            <person name="Jamilloux V."/>
            <person name="Joet T."/>
            <person name="Labadie K."/>
            <person name="Lan T."/>
            <person name="Leclercq J."/>
            <person name="Lepelley M."/>
            <person name="Leroy T."/>
            <person name="Li L.T."/>
            <person name="Librado P."/>
            <person name="Lopez L."/>
            <person name="Munoz A."/>
            <person name="Noel B."/>
            <person name="Pallavicini A."/>
            <person name="Perrotta G."/>
            <person name="Poncet V."/>
            <person name="Pot D."/>
            <person name="Priyono X."/>
            <person name="Rigoreau M."/>
            <person name="Rouard M."/>
            <person name="Rozas J."/>
            <person name="Tranchant-Dubreuil C."/>
            <person name="VanBuren R."/>
            <person name="Zhang Q."/>
            <person name="Andrade A.C."/>
            <person name="Argout X."/>
            <person name="Bertrand B."/>
            <person name="de Kochko A."/>
            <person name="Graziosi G."/>
            <person name="Henry R.J."/>
            <person name="Jayarama X."/>
            <person name="Ming R."/>
            <person name="Nagai C."/>
            <person name="Rounsley S."/>
            <person name="Sankoff D."/>
            <person name="Giuliano G."/>
            <person name="Albert V.A."/>
            <person name="Wincker P."/>
            <person name="Lashermes P."/>
        </authorList>
    </citation>
    <scope>NUCLEOTIDE SEQUENCE [LARGE SCALE GENOMIC DNA]</scope>
    <source>
        <strain evidence="3">cv. DH200-94</strain>
    </source>
</reference>
<dbReference type="OrthoDB" id="809632at2759"/>
<dbReference type="EMBL" id="HG739114">
    <property type="protein sequence ID" value="CDP08097.1"/>
    <property type="molecule type" value="Genomic_DNA"/>
</dbReference>
<dbReference type="Gene3D" id="3.40.50.720">
    <property type="entry name" value="NAD(P)-binding Rossmann-like Domain"/>
    <property type="match status" value="1"/>
</dbReference>
<protein>
    <submittedName>
        <fullName evidence="2">Uncharacterized protein</fullName>
    </submittedName>
</protein>
<keyword evidence="1" id="KW-1133">Transmembrane helix</keyword>
<dbReference type="InterPro" id="IPR045010">
    <property type="entry name" value="MDR_fam"/>
</dbReference>
<evidence type="ECO:0000256" key="1">
    <source>
        <dbReference type="SAM" id="Phobius"/>
    </source>
</evidence>
<dbReference type="PANTHER" id="PTHR43205">
    <property type="entry name" value="PROSTAGLANDIN REDUCTASE"/>
    <property type="match status" value="1"/>
</dbReference>
<dbReference type="AlphaFoldDB" id="A0A068UIJ0"/>
<dbReference type="Gramene" id="CDP08097">
    <property type="protein sequence ID" value="CDP08097"/>
    <property type="gene ID" value="GSCOC_T00026818001"/>
</dbReference>
<proteinExistence type="predicted"/>
<evidence type="ECO:0000313" key="3">
    <source>
        <dbReference type="Proteomes" id="UP000295252"/>
    </source>
</evidence>
<accession>A0A068UIJ0</accession>
<dbReference type="InParanoid" id="A0A068UIJ0"/>
<feature type="transmembrane region" description="Helical" evidence="1">
    <location>
        <begin position="6"/>
        <end position="23"/>
    </location>
</feature>
<gene>
    <name evidence="2" type="ORF">GSCOC_T00026818001</name>
</gene>
<dbReference type="Proteomes" id="UP000295252">
    <property type="component" value="Chromosome V"/>
</dbReference>
<name>A0A068UIJ0_COFCA</name>